<evidence type="ECO:0000313" key="2">
    <source>
        <dbReference type="Proteomes" id="UP000619265"/>
    </source>
</evidence>
<feature type="non-terminal residue" evidence="1">
    <location>
        <position position="127"/>
    </location>
</feature>
<dbReference type="Gramene" id="Jr11_30150_p3">
    <property type="protein sequence ID" value="cds.Jr11_30150_p3"/>
    <property type="gene ID" value="Jr11_30150"/>
</dbReference>
<organism evidence="1 2">
    <name type="scientific">Juglans regia</name>
    <name type="common">English walnut</name>
    <dbReference type="NCBI Taxonomy" id="51240"/>
    <lineage>
        <taxon>Eukaryota</taxon>
        <taxon>Viridiplantae</taxon>
        <taxon>Streptophyta</taxon>
        <taxon>Embryophyta</taxon>
        <taxon>Tracheophyta</taxon>
        <taxon>Spermatophyta</taxon>
        <taxon>Magnoliopsida</taxon>
        <taxon>eudicotyledons</taxon>
        <taxon>Gunneridae</taxon>
        <taxon>Pentapetalae</taxon>
        <taxon>rosids</taxon>
        <taxon>fabids</taxon>
        <taxon>Fagales</taxon>
        <taxon>Juglandaceae</taxon>
        <taxon>Juglans</taxon>
    </lineage>
</organism>
<accession>A0A833UQF5</accession>
<dbReference type="Proteomes" id="UP000619265">
    <property type="component" value="Unassembled WGS sequence"/>
</dbReference>
<gene>
    <name evidence="1" type="ORF">F2P56_026249</name>
</gene>
<sequence>MAEIDCADQLLEVVAGRVLLELAPGNLGKELAAADVLHDEKDLGLGGHDFLELHHVGVSDQAHDRDLALYLLHHALFFHHLVLVYDFDRHALAGHHFFAVVDLGKSPFAQQPSHLIFPKQYISLLLH</sequence>
<reference evidence="1" key="2">
    <citation type="submission" date="2020-03" db="EMBL/GenBank/DDBJ databases">
        <title>Walnut 2.0.</title>
        <authorList>
            <person name="Marrano A."/>
            <person name="Britton M."/>
            <person name="Zimin A.V."/>
            <person name="Zaini P.A."/>
            <person name="Workman R."/>
            <person name="Puiu D."/>
            <person name="Bianco L."/>
            <person name="Allen B.J."/>
            <person name="Troggio M."/>
            <person name="Leslie C.A."/>
            <person name="Timp W."/>
            <person name="Dendekar A."/>
            <person name="Salzberg S.L."/>
            <person name="Neale D.B."/>
        </authorList>
    </citation>
    <scope>NUCLEOTIDE SEQUENCE</scope>
    <source>
        <tissue evidence="1">Leaves</tissue>
    </source>
</reference>
<name>A0A833UQF5_JUGRE</name>
<protein>
    <submittedName>
        <fullName evidence="1">Uncharacterized protein</fullName>
    </submittedName>
</protein>
<proteinExistence type="predicted"/>
<reference evidence="1" key="1">
    <citation type="submission" date="2015-10" db="EMBL/GenBank/DDBJ databases">
        <authorList>
            <person name="Martinez-Garcia P.J."/>
            <person name="Crepeau M.W."/>
            <person name="Puiu D."/>
            <person name="Gonzalez-Ibeas D."/>
            <person name="Whalen J."/>
            <person name="Stevens K."/>
            <person name="Paul R."/>
            <person name="Butterfield T."/>
            <person name="Britton M."/>
            <person name="Reagan R."/>
            <person name="Chakraborty S."/>
            <person name="Walawage S.L."/>
            <person name="Vasquez-Gross H.A."/>
            <person name="Cardeno C."/>
            <person name="Famula R."/>
            <person name="Pratt K."/>
            <person name="Kuruganti S."/>
            <person name="Aradhya M.K."/>
            <person name="Leslie C.A."/>
            <person name="Dandekar A.M."/>
            <person name="Salzberg S.L."/>
            <person name="Wegrzyn J.L."/>
            <person name="Langley C.H."/>
            <person name="Neale D.B."/>
        </authorList>
    </citation>
    <scope>NUCLEOTIDE SEQUENCE</scope>
    <source>
        <tissue evidence="1">Leaves</tissue>
    </source>
</reference>
<comment type="caution">
    <text evidence="1">The sequence shown here is derived from an EMBL/GenBank/DDBJ whole genome shotgun (WGS) entry which is preliminary data.</text>
</comment>
<dbReference type="AlphaFoldDB" id="A0A833UQF5"/>
<evidence type="ECO:0000313" key="1">
    <source>
        <dbReference type="EMBL" id="KAF5456810.1"/>
    </source>
</evidence>
<dbReference type="EMBL" id="LIHL02000011">
    <property type="protein sequence ID" value="KAF5456810.1"/>
    <property type="molecule type" value="Genomic_DNA"/>
</dbReference>